<feature type="domain" description="Carboxylesterase type B" evidence="4">
    <location>
        <begin position="44"/>
        <end position="499"/>
    </location>
</feature>
<dbReference type="EMBL" id="BABT02000220">
    <property type="protein sequence ID" value="GAA99175.1"/>
    <property type="molecule type" value="Genomic_DNA"/>
</dbReference>
<sequence>MPDKPELQVDTKNGPVLGFRDVFPLGEHSGYPGSPAKHDKSHHRPALRKWLGIPFAQAERWTRPRAPEPWTEPLQAYDYGVAPPQPPSTLTKMFEGKQGVYMRSHYKQSEHGCLTLNVFAPDLPNEQMKGLPVLHWQYGGALNTGSCDRMSYDPTEWVRRQQAAGEPVIIVTSNMRVNIYGFFAHPDLAKVDPDGLAGNYGLYDTIAALEWTRDNIEAFGGDANNVCVVGESAGAFVISQLLVCGRKLFTRAILQSGFAATCPVAPLVEQYSYRWYPQLLELAGVDVESSTAVERVEALRKLDTDTLNEWIMDPQRMHQWGMVLESGSQAIWREPTNLKIERGEIDPWVEEIILGCNEDEGTLFCYSMQLWNRENLERRLALTFGNDFVKAAEEMYPPTPKDQRPEEFTSMSESHLIGDWIFQSQCFHMAQSLAKLRKTTVRLYRYQQTVHRLFDGYGFGSMHAAELTVLFNCDSLWEKESVEAKTSQAIGSRWAAFAKGAISDWPLYEPDSAQALYFKADGSTKIGDLKPDEQKQALWIGALLGVSRKMIGK</sequence>
<dbReference type="OMA" id="RGEWDEW"/>
<dbReference type="Gene3D" id="3.40.50.1820">
    <property type="entry name" value="alpha/beta hydrolase"/>
    <property type="match status" value="1"/>
</dbReference>
<dbReference type="InParanoid" id="G7E956"/>
<dbReference type="InterPro" id="IPR029058">
    <property type="entry name" value="AB_hydrolase_fold"/>
</dbReference>
<dbReference type="ESTHER" id="mixos-g7e956">
    <property type="family name" value="Carb_B_Root"/>
</dbReference>
<dbReference type="PROSITE" id="PS00122">
    <property type="entry name" value="CARBOXYLESTERASE_B_1"/>
    <property type="match status" value="1"/>
</dbReference>
<dbReference type="AlphaFoldDB" id="G7E956"/>
<comment type="caution">
    <text evidence="5">The sequence shown here is derived from an EMBL/GenBank/DDBJ whole genome shotgun (WGS) entry which is preliminary data.</text>
</comment>
<evidence type="ECO:0000256" key="1">
    <source>
        <dbReference type="ARBA" id="ARBA00005964"/>
    </source>
</evidence>
<comment type="similarity">
    <text evidence="1 3">Belongs to the type-B carboxylesterase/lipase family.</text>
</comment>
<protein>
    <recommendedName>
        <fullName evidence="3">Carboxylic ester hydrolase</fullName>
        <ecNumber evidence="3">3.1.1.-</ecNumber>
    </recommendedName>
</protein>
<dbReference type="InterPro" id="IPR050309">
    <property type="entry name" value="Type-B_Carboxylest/Lipase"/>
</dbReference>
<reference evidence="5 6" key="1">
    <citation type="journal article" date="2011" name="J. Gen. Appl. Microbiol.">
        <title>Draft genome sequencing of the enigmatic basidiomycete Mixia osmundae.</title>
        <authorList>
            <person name="Nishida H."/>
            <person name="Nagatsuka Y."/>
            <person name="Sugiyama J."/>
        </authorList>
    </citation>
    <scope>NUCLEOTIDE SEQUENCE [LARGE SCALE GENOMIC DNA]</scope>
    <source>
        <strain evidence="6">CBS 9802 / IAM 14324 / JCM 22182 / KY 12970</strain>
    </source>
</reference>
<dbReference type="InterPro" id="IPR019826">
    <property type="entry name" value="Carboxylesterase_B_AS"/>
</dbReference>
<dbReference type="Pfam" id="PF00135">
    <property type="entry name" value="COesterase"/>
    <property type="match status" value="1"/>
</dbReference>
<organism evidence="5 6">
    <name type="scientific">Mixia osmundae (strain CBS 9802 / IAM 14324 / JCM 22182 / KY 12970)</name>
    <dbReference type="NCBI Taxonomy" id="764103"/>
    <lineage>
        <taxon>Eukaryota</taxon>
        <taxon>Fungi</taxon>
        <taxon>Dikarya</taxon>
        <taxon>Basidiomycota</taxon>
        <taxon>Pucciniomycotina</taxon>
        <taxon>Mixiomycetes</taxon>
        <taxon>Mixiales</taxon>
        <taxon>Mixiaceae</taxon>
        <taxon>Mixia</taxon>
    </lineage>
</organism>
<accession>G7E956</accession>
<dbReference type="STRING" id="764103.G7E956"/>
<dbReference type="RefSeq" id="XP_014568421.1">
    <property type="nucleotide sequence ID" value="XM_014712935.1"/>
</dbReference>
<gene>
    <name evidence="5" type="primary">Mo05867</name>
    <name evidence="5" type="ORF">E5Q_05867</name>
</gene>
<dbReference type="eggNOG" id="KOG4389">
    <property type="taxonomic scope" value="Eukaryota"/>
</dbReference>
<dbReference type="FunCoup" id="G7E956">
    <property type="interactions" value="2"/>
</dbReference>
<dbReference type="SUPFAM" id="SSF53474">
    <property type="entry name" value="alpha/beta-Hydrolases"/>
    <property type="match status" value="1"/>
</dbReference>
<dbReference type="Proteomes" id="UP000009131">
    <property type="component" value="Unassembled WGS sequence"/>
</dbReference>
<keyword evidence="6" id="KW-1185">Reference proteome</keyword>
<keyword evidence="2 3" id="KW-0378">Hydrolase</keyword>
<dbReference type="GO" id="GO:0016787">
    <property type="term" value="F:hydrolase activity"/>
    <property type="evidence" value="ECO:0007669"/>
    <property type="project" value="UniProtKB-KW"/>
</dbReference>
<proteinExistence type="inferred from homology"/>
<evidence type="ECO:0000313" key="6">
    <source>
        <dbReference type="Proteomes" id="UP000009131"/>
    </source>
</evidence>
<name>G7E956_MIXOS</name>
<dbReference type="PANTHER" id="PTHR11559">
    <property type="entry name" value="CARBOXYLESTERASE"/>
    <property type="match status" value="1"/>
</dbReference>
<dbReference type="HOGENOM" id="CLU_006586_16_4_1"/>
<dbReference type="InterPro" id="IPR002018">
    <property type="entry name" value="CarbesteraseB"/>
</dbReference>
<reference evidence="5 6" key="2">
    <citation type="journal article" date="2012" name="Open Biol.">
        <title>Characteristics of nucleosomes and linker DNA regions on the genome of the basidiomycete Mixia osmundae revealed by mono- and dinucleosome mapping.</title>
        <authorList>
            <person name="Nishida H."/>
            <person name="Kondo S."/>
            <person name="Matsumoto T."/>
            <person name="Suzuki Y."/>
            <person name="Yoshikawa H."/>
            <person name="Taylor T.D."/>
            <person name="Sugiyama J."/>
        </authorList>
    </citation>
    <scope>NUCLEOTIDE SEQUENCE [LARGE SCALE GENOMIC DNA]</scope>
    <source>
        <strain evidence="6">CBS 9802 / IAM 14324 / JCM 22182 / KY 12970</strain>
    </source>
</reference>
<evidence type="ECO:0000256" key="3">
    <source>
        <dbReference type="RuleBase" id="RU361235"/>
    </source>
</evidence>
<evidence type="ECO:0000313" key="5">
    <source>
        <dbReference type="EMBL" id="GAA99175.1"/>
    </source>
</evidence>
<dbReference type="OrthoDB" id="408631at2759"/>
<dbReference type="EC" id="3.1.1.-" evidence="3"/>
<evidence type="ECO:0000259" key="4">
    <source>
        <dbReference type="Pfam" id="PF00135"/>
    </source>
</evidence>
<evidence type="ECO:0000256" key="2">
    <source>
        <dbReference type="ARBA" id="ARBA00022801"/>
    </source>
</evidence>